<proteinExistence type="predicted"/>
<accession>A0A6A1TXE4</accession>
<dbReference type="GO" id="GO:0000150">
    <property type="term" value="F:DNA strand exchange activity"/>
    <property type="evidence" value="ECO:0007669"/>
    <property type="project" value="InterPro"/>
</dbReference>
<evidence type="ECO:0000256" key="1">
    <source>
        <dbReference type="ARBA" id="ARBA00023125"/>
    </source>
</evidence>
<evidence type="ECO:0000259" key="3">
    <source>
        <dbReference type="PROSITE" id="PS51737"/>
    </source>
</evidence>
<keyword evidence="1" id="KW-0238">DNA-binding</keyword>
<dbReference type="Pfam" id="PF07508">
    <property type="entry name" value="Recombinase"/>
    <property type="match status" value="1"/>
</dbReference>
<evidence type="ECO:0000256" key="2">
    <source>
        <dbReference type="ARBA" id="ARBA00023172"/>
    </source>
</evidence>
<evidence type="ECO:0000313" key="4">
    <source>
        <dbReference type="EMBL" id="KAB1089303.1"/>
    </source>
</evidence>
<reference evidence="4 5" key="1">
    <citation type="submission" date="2019-09" db="EMBL/GenBank/DDBJ databases">
        <title>Genome sequencing of Ng87 strain.</title>
        <authorList>
            <person name="Karasev E.S."/>
            <person name="Andronov E."/>
        </authorList>
    </citation>
    <scope>NUCLEOTIDE SEQUENCE [LARGE SCALE GENOMIC DNA]</scope>
    <source>
        <strain evidence="4 5">Ng87</strain>
    </source>
</reference>
<dbReference type="InterPro" id="IPR038109">
    <property type="entry name" value="DNA_bind_recomb_sf"/>
</dbReference>
<dbReference type="GO" id="GO:0003677">
    <property type="term" value="F:DNA binding"/>
    <property type="evidence" value="ECO:0007669"/>
    <property type="project" value="UniProtKB-KW"/>
</dbReference>
<dbReference type="Gene3D" id="3.40.50.1390">
    <property type="entry name" value="Resolvase, N-terminal catalytic domain"/>
    <property type="match status" value="1"/>
</dbReference>
<dbReference type="PROSITE" id="PS51737">
    <property type="entry name" value="RECOMBINASE_DNA_BIND"/>
    <property type="match status" value="1"/>
</dbReference>
<dbReference type="Proteomes" id="UP000386575">
    <property type="component" value="Unassembled WGS sequence"/>
</dbReference>
<dbReference type="InterPro" id="IPR036162">
    <property type="entry name" value="Resolvase-like_N_sf"/>
</dbReference>
<dbReference type="Gene3D" id="3.90.1750.20">
    <property type="entry name" value="Putative Large Serine Recombinase, Chain B, Domain 2"/>
    <property type="match status" value="1"/>
</dbReference>
<keyword evidence="2" id="KW-0233">DNA recombination</keyword>
<dbReference type="AlphaFoldDB" id="A0A6A1TXE4"/>
<name>A0A6A1TXE4_NEOGA</name>
<dbReference type="PANTHER" id="PTHR30461">
    <property type="entry name" value="DNA-INVERTASE FROM LAMBDOID PROPHAGE"/>
    <property type="match status" value="1"/>
</dbReference>
<dbReference type="SUPFAM" id="SSF53041">
    <property type="entry name" value="Resolvase-like"/>
    <property type="match status" value="1"/>
</dbReference>
<dbReference type="EMBL" id="VZUL01000002">
    <property type="protein sequence ID" value="KAB1089303.1"/>
    <property type="molecule type" value="Genomic_DNA"/>
</dbReference>
<dbReference type="Pfam" id="PF00239">
    <property type="entry name" value="Resolvase"/>
    <property type="match status" value="1"/>
</dbReference>
<organism evidence="4 5">
    <name type="scientific">Neorhizobium galegae</name>
    <name type="common">Rhizobium galegae</name>
    <dbReference type="NCBI Taxonomy" id="399"/>
    <lineage>
        <taxon>Bacteria</taxon>
        <taxon>Pseudomonadati</taxon>
        <taxon>Pseudomonadota</taxon>
        <taxon>Alphaproteobacteria</taxon>
        <taxon>Hyphomicrobiales</taxon>
        <taxon>Rhizobiaceae</taxon>
        <taxon>Rhizobium/Agrobacterium group</taxon>
        <taxon>Neorhizobium</taxon>
    </lineage>
</organism>
<evidence type="ECO:0000313" key="5">
    <source>
        <dbReference type="Proteomes" id="UP000386575"/>
    </source>
</evidence>
<dbReference type="InterPro" id="IPR050639">
    <property type="entry name" value="SSR_resolvase"/>
</dbReference>
<gene>
    <name evidence="4" type="ORF">F4V91_24915</name>
</gene>
<sequence length="280" mass="31096">MALNSSKVFSLKTSASRPFTDGMSLRVRSGVSLDLVQEGQIPKGSYLLVESLDRISRQNPYTATALFLQILQAGVNIVTLTDEHVYRAGSSDFADIIVSVVIMSRAYEESKTKSIRVGAAWENKRRNISDKKLTRMCPKWLELNDDRKSFRLIPDRVEIVRSVYADASAGKGSFQIARALNQASVAPFGDGDGWHESFISKLLTNRAVLGEFQPHRLVAGKRLPEGEPIKDYYPRIISDDLFALVEAGRAARRNRGSGRKGRNNINLFSVLRHADIAAAK</sequence>
<comment type="caution">
    <text evidence="4">The sequence shown here is derived from an EMBL/GenBank/DDBJ whole genome shotgun (WGS) entry which is preliminary data.</text>
</comment>
<feature type="domain" description="Recombinase" evidence="3">
    <location>
        <begin position="138"/>
        <end position="256"/>
    </location>
</feature>
<protein>
    <recommendedName>
        <fullName evidence="3">Recombinase domain-containing protein</fullName>
    </recommendedName>
</protein>
<dbReference type="InterPro" id="IPR006119">
    <property type="entry name" value="Resolv_N"/>
</dbReference>
<dbReference type="InterPro" id="IPR011109">
    <property type="entry name" value="DNA_bind_recombinase_dom"/>
</dbReference>
<dbReference type="PANTHER" id="PTHR30461:SF2">
    <property type="entry name" value="SERINE RECOMBINASE PINE-RELATED"/>
    <property type="match status" value="1"/>
</dbReference>